<dbReference type="Pfam" id="PF01430">
    <property type="entry name" value="HSP33"/>
    <property type="match status" value="1"/>
</dbReference>
<dbReference type="SUPFAM" id="SSF64397">
    <property type="entry name" value="Hsp33 domain"/>
    <property type="match status" value="1"/>
</dbReference>
<dbReference type="InterPro" id="IPR000397">
    <property type="entry name" value="Heat_shock_Hsp33"/>
</dbReference>
<dbReference type="PANTHER" id="PTHR30111">
    <property type="entry name" value="33 KDA CHAPERONIN"/>
    <property type="match status" value="1"/>
</dbReference>
<keyword evidence="1" id="KW-0963">Cytoplasm</keyword>
<organism evidence="6 7">
    <name type="scientific">Nitrosomonas ureae</name>
    <dbReference type="NCBI Taxonomy" id="44577"/>
    <lineage>
        <taxon>Bacteria</taxon>
        <taxon>Pseudomonadati</taxon>
        <taxon>Pseudomonadota</taxon>
        <taxon>Betaproteobacteria</taxon>
        <taxon>Nitrosomonadales</taxon>
        <taxon>Nitrosomonadaceae</taxon>
        <taxon>Nitrosomonas</taxon>
    </lineage>
</organism>
<reference evidence="6 7" key="1">
    <citation type="submission" date="2016-10" db="EMBL/GenBank/DDBJ databases">
        <authorList>
            <person name="de Groot N.N."/>
        </authorList>
    </citation>
    <scope>NUCLEOTIDE SEQUENCE [LARGE SCALE GENOMIC DNA]</scope>
    <source>
        <strain evidence="6 7">Nm13</strain>
    </source>
</reference>
<keyword evidence="4" id="KW-0143">Chaperone</keyword>
<protein>
    <submittedName>
        <fullName evidence="6">Molecular chaperone Hsp33</fullName>
    </submittedName>
</protein>
<dbReference type="InterPro" id="IPR016154">
    <property type="entry name" value="Heat_shock_Hsp33_C"/>
</dbReference>
<dbReference type="RefSeq" id="WP_103966726.1">
    <property type="nucleotide sequence ID" value="NZ_FNUX01000014.1"/>
</dbReference>
<sequence>MSNYVQRFLLENLDIRGAVVHLDSVWQEMLSGRSYPQLVTQLLGEMSAITLLLSENLKQTGRLIIQLAGSGPISMLIMDCTESLHLRGMAKCEQTIEVQSVPDLLGHGHLVLTLDMPSMRESYQSIVPLDGKTIAEIFEHYFRQSDQLPSRLFLATTHNAIFGLFLQKLPNADLQDPDGWVRTETLAATIQDHKLFDLTAEEILTRLFYEETIRIFDAQSVQSGCQEDPAKIYSMLRLLGREEVDSILKEFGEVIVSDDICNREYRLDALAIDAIFREAEPTIH</sequence>
<evidence type="ECO:0000313" key="6">
    <source>
        <dbReference type="EMBL" id="SEF90745.1"/>
    </source>
</evidence>
<dbReference type="PANTHER" id="PTHR30111:SF1">
    <property type="entry name" value="33 KDA CHAPERONIN"/>
    <property type="match status" value="1"/>
</dbReference>
<evidence type="ECO:0000256" key="5">
    <source>
        <dbReference type="ARBA" id="ARBA00023284"/>
    </source>
</evidence>
<dbReference type="InterPro" id="IPR023212">
    <property type="entry name" value="Hsp33_helix_hairpin_bin_dom_sf"/>
</dbReference>
<keyword evidence="2" id="KW-0862">Zinc</keyword>
<dbReference type="Gene3D" id="3.90.1280.10">
    <property type="entry name" value="HSP33 redox switch-like"/>
    <property type="match status" value="1"/>
</dbReference>
<name>A0A1H5VTW2_9PROT</name>
<dbReference type="GO" id="GO:0042026">
    <property type="term" value="P:protein refolding"/>
    <property type="evidence" value="ECO:0007669"/>
    <property type="project" value="TreeGrafter"/>
</dbReference>
<dbReference type="Gene3D" id="1.10.287.480">
    <property type="entry name" value="helix hairpin bin"/>
    <property type="match status" value="1"/>
</dbReference>
<dbReference type="InterPro" id="IPR016153">
    <property type="entry name" value="Heat_shock_Hsp33_N"/>
</dbReference>
<dbReference type="CDD" id="cd00498">
    <property type="entry name" value="Hsp33"/>
    <property type="match status" value="1"/>
</dbReference>
<dbReference type="GO" id="GO:0051082">
    <property type="term" value="F:unfolded protein binding"/>
    <property type="evidence" value="ECO:0007669"/>
    <property type="project" value="InterPro"/>
</dbReference>
<dbReference type="GO" id="GO:0005737">
    <property type="term" value="C:cytoplasm"/>
    <property type="evidence" value="ECO:0007669"/>
    <property type="project" value="InterPro"/>
</dbReference>
<dbReference type="Proteomes" id="UP000236753">
    <property type="component" value="Unassembled WGS sequence"/>
</dbReference>
<evidence type="ECO:0000256" key="3">
    <source>
        <dbReference type="ARBA" id="ARBA00023157"/>
    </source>
</evidence>
<gene>
    <name evidence="6" type="ORF">SAMN05216334_11458</name>
</gene>
<dbReference type="OrthoDB" id="9793753at2"/>
<accession>A0A1H5VTW2</accession>
<dbReference type="SUPFAM" id="SSF118352">
    <property type="entry name" value="HSP33 redox switch-like"/>
    <property type="match status" value="1"/>
</dbReference>
<keyword evidence="5" id="KW-0676">Redox-active center</keyword>
<dbReference type="GO" id="GO:0044183">
    <property type="term" value="F:protein folding chaperone"/>
    <property type="evidence" value="ECO:0007669"/>
    <property type="project" value="TreeGrafter"/>
</dbReference>
<keyword evidence="3" id="KW-1015">Disulfide bond</keyword>
<evidence type="ECO:0000256" key="4">
    <source>
        <dbReference type="ARBA" id="ARBA00023186"/>
    </source>
</evidence>
<evidence type="ECO:0000256" key="2">
    <source>
        <dbReference type="ARBA" id="ARBA00022833"/>
    </source>
</evidence>
<dbReference type="EMBL" id="FNUX01000014">
    <property type="protein sequence ID" value="SEF90745.1"/>
    <property type="molecule type" value="Genomic_DNA"/>
</dbReference>
<dbReference type="AlphaFoldDB" id="A0A1H5VTW2"/>
<evidence type="ECO:0000256" key="1">
    <source>
        <dbReference type="ARBA" id="ARBA00022490"/>
    </source>
</evidence>
<proteinExistence type="predicted"/>
<dbReference type="Gene3D" id="3.55.30.10">
    <property type="entry name" value="Hsp33 domain"/>
    <property type="match status" value="1"/>
</dbReference>
<evidence type="ECO:0000313" key="7">
    <source>
        <dbReference type="Proteomes" id="UP000236753"/>
    </source>
</evidence>
<dbReference type="PIRSF" id="PIRSF005261">
    <property type="entry name" value="Heat_shock_Hsp33"/>
    <property type="match status" value="1"/>
</dbReference>